<name>A0A8T1YR45_ARASU</name>
<accession>A0A8T1YR45</accession>
<dbReference type="SMART" id="SM00612">
    <property type="entry name" value="Kelch"/>
    <property type="match status" value="1"/>
</dbReference>
<evidence type="ECO:0000313" key="3">
    <source>
        <dbReference type="EMBL" id="KAG7548452.1"/>
    </source>
</evidence>
<comment type="caution">
    <text evidence="3">The sequence shown here is derived from an EMBL/GenBank/DDBJ whole genome shotgun (WGS) entry which is preliminary data.</text>
</comment>
<dbReference type="PANTHER" id="PTHR24414:SF184">
    <property type="entry name" value="GALACTOSE OXIDASE_KELCH REPEAT SUPERFAMILY PROTEIN"/>
    <property type="match status" value="1"/>
</dbReference>
<dbReference type="InterPro" id="IPR006652">
    <property type="entry name" value="Kelch_1"/>
</dbReference>
<dbReference type="CDD" id="cd22152">
    <property type="entry name" value="F-box_AtAFR-like"/>
    <property type="match status" value="1"/>
</dbReference>
<proteinExistence type="predicted"/>
<feature type="region of interest" description="Disordered" evidence="1">
    <location>
        <begin position="1"/>
        <end position="21"/>
    </location>
</feature>
<evidence type="ECO:0000256" key="1">
    <source>
        <dbReference type="SAM" id="MobiDB-lite"/>
    </source>
</evidence>
<evidence type="ECO:0000259" key="2">
    <source>
        <dbReference type="SMART" id="SM00256"/>
    </source>
</evidence>
<dbReference type="Proteomes" id="UP000694251">
    <property type="component" value="Chromosome 12"/>
</dbReference>
<organism evidence="3 4">
    <name type="scientific">Arabidopsis suecica</name>
    <name type="common">Swedish thale-cress</name>
    <name type="synonym">Cardaminopsis suecica</name>
    <dbReference type="NCBI Taxonomy" id="45249"/>
    <lineage>
        <taxon>Eukaryota</taxon>
        <taxon>Viridiplantae</taxon>
        <taxon>Streptophyta</taxon>
        <taxon>Embryophyta</taxon>
        <taxon>Tracheophyta</taxon>
        <taxon>Spermatophyta</taxon>
        <taxon>Magnoliopsida</taxon>
        <taxon>eudicotyledons</taxon>
        <taxon>Gunneridae</taxon>
        <taxon>Pentapetalae</taxon>
        <taxon>rosids</taxon>
        <taxon>malvids</taxon>
        <taxon>Brassicales</taxon>
        <taxon>Brassicaceae</taxon>
        <taxon>Camelineae</taxon>
        <taxon>Arabidopsis</taxon>
    </lineage>
</organism>
<dbReference type="Pfam" id="PF25210">
    <property type="entry name" value="Kelch_FKB95"/>
    <property type="match status" value="1"/>
</dbReference>
<dbReference type="InterPro" id="IPR050354">
    <property type="entry name" value="F-box/kelch-repeat_ARATH"/>
</dbReference>
<dbReference type="OrthoDB" id="45365at2759"/>
<gene>
    <name evidence="3" type="ORF">ISN44_As12g036400</name>
</gene>
<dbReference type="PANTHER" id="PTHR24414">
    <property type="entry name" value="F-BOX/KELCH-REPEAT PROTEIN SKIP4"/>
    <property type="match status" value="1"/>
</dbReference>
<feature type="compositionally biased region" description="Basic residues" evidence="1">
    <location>
        <begin position="1"/>
        <end position="10"/>
    </location>
</feature>
<dbReference type="EMBL" id="JAEFBJ010000012">
    <property type="protein sequence ID" value="KAG7548452.1"/>
    <property type="molecule type" value="Genomic_DNA"/>
</dbReference>
<dbReference type="InterPro" id="IPR057499">
    <property type="entry name" value="Kelch_FKB95"/>
</dbReference>
<keyword evidence="4" id="KW-1185">Reference proteome</keyword>
<protein>
    <submittedName>
        <fullName evidence="3">F-box domain</fullName>
    </submittedName>
</protein>
<dbReference type="SMART" id="SM00256">
    <property type="entry name" value="FBOX"/>
    <property type="match status" value="1"/>
</dbReference>
<reference evidence="3 4" key="1">
    <citation type="submission" date="2020-12" db="EMBL/GenBank/DDBJ databases">
        <title>Concerted genomic and epigenomic changes stabilize Arabidopsis allopolyploids.</title>
        <authorList>
            <person name="Chen Z."/>
        </authorList>
    </citation>
    <scope>NUCLEOTIDE SEQUENCE [LARGE SCALE GENOMIC DNA]</scope>
    <source>
        <strain evidence="3">As9502</strain>
        <tissue evidence="3">Leaf</tissue>
    </source>
</reference>
<evidence type="ECO:0000313" key="4">
    <source>
        <dbReference type="Proteomes" id="UP000694251"/>
    </source>
</evidence>
<dbReference type="Pfam" id="PF00646">
    <property type="entry name" value="F-box"/>
    <property type="match status" value="1"/>
</dbReference>
<sequence length="378" mass="43517">MSSRRKKKRYTMPPQSNPNPSLPDDLILSCVARVSRLYYPTLSLVSKSFRSLIASPELYKTRSLLDRTESCLYVRLKLNPFDENPRWFTLYRKHDRTLTYNTSNKKKSSVYVLATVPIPHSPLESSSSSLVAVCSNIYNIGGSESPSSSVSILDCRSNTWREGPSLRVKLMSCAACVLDGKIYVSGSCEDDDSTTFQVFDTNTQTWDLVSIPCSETKHDFHYKIVWFDGKLHMVSNKGVDAYNTKEGRWYMVEPSREHYKYLYDSYCKIGNVWYSVLKGRFSKFIWYNTEQRVWRELKGMEGLPKFPFDACVRLADYGGKMVVLWDMYVLGGKKMIWCAEIALERRGSLEICGEVEWFDHILTVPGRYKFVKVLSATV</sequence>
<dbReference type="AlphaFoldDB" id="A0A8T1YR45"/>
<feature type="domain" description="F-box" evidence="2">
    <location>
        <begin position="22"/>
        <end position="62"/>
    </location>
</feature>
<dbReference type="InterPro" id="IPR001810">
    <property type="entry name" value="F-box_dom"/>
</dbReference>